<dbReference type="SUPFAM" id="SSF56112">
    <property type="entry name" value="Protein kinase-like (PK-like)"/>
    <property type="match status" value="1"/>
</dbReference>
<proteinExistence type="predicted"/>
<dbReference type="Gene3D" id="1.20.930.20">
    <property type="entry name" value="Adaptor protein Cbl, N-terminal domain"/>
    <property type="match status" value="1"/>
</dbReference>
<evidence type="ECO:0000259" key="1">
    <source>
        <dbReference type="PROSITE" id="PS50011"/>
    </source>
</evidence>
<dbReference type="EMBL" id="CAMKVN010000624">
    <property type="protein sequence ID" value="CAI2169792.1"/>
    <property type="molecule type" value="Genomic_DNA"/>
</dbReference>
<gene>
    <name evidence="2" type="ORF">FWILDA_LOCUS4259</name>
</gene>
<reference evidence="2" key="1">
    <citation type="submission" date="2022-08" db="EMBL/GenBank/DDBJ databases">
        <authorList>
            <person name="Kallberg Y."/>
            <person name="Tangrot J."/>
            <person name="Rosling A."/>
        </authorList>
    </citation>
    <scope>NUCLEOTIDE SEQUENCE</scope>
    <source>
        <strain evidence="2">Wild A</strain>
    </source>
</reference>
<dbReference type="GO" id="GO:0005524">
    <property type="term" value="F:ATP binding"/>
    <property type="evidence" value="ECO:0007669"/>
    <property type="project" value="InterPro"/>
</dbReference>
<comment type="caution">
    <text evidence="2">The sequence shown here is derived from an EMBL/GenBank/DDBJ whole genome shotgun (WGS) entry which is preliminary data.</text>
</comment>
<dbReference type="AlphaFoldDB" id="A0A9W4SHM5"/>
<organism evidence="2 3">
    <name type="scientific">Funneliformis geosporum</name>
    <dbReference type="NCBI Taxonomy" id="1117311"/>
    <lineage>
        <taxon>Eukaryota</taxon>
        <taxon>Fungi</taxon>
        <taxon>Fungi incertae sedis</taxon>
        <taxon>Mucoromycota</taxon>
        <taxon>Glomeromycotina</taxon>
        <taxon>Glomeromycetes</taxon>
        <taxon>Glomerales</taxon>
        <taxon>Glomeraceae</taxon>
        <taxon>Funneliformis</taxon>
    </lineage>
</organism>
<dbReference type="PROSITE" id="PS50011">
    <property type="entry name" value="PROTEIN_KINASE_DOM"/>
    <property type="match status" value="1"/>
</dbReference>
<dbReference type="InterPro" id="IPR000719">
    <property type="entry name" value="Prot_kinase_dom"/>
</dbReference>
<name>A0A9W4SHM5_9GLOM</name>
<protein>
    <submittedName>
        <fullName evidence="2">7777_t:CDS:1</fullName>
    </submittedName>
</protein>
<dbReference type="GO" id="GO:0004674">
    <property type="term" value="F:protein serine/threonine kinase activity"/>
    <property type="evidence" value="ECO:0007669"/>
    <property type="project" value="TreeGrafter"/>
</dbReference>
<dbReference type="InterPro" id="IPR059179">
    <property type="entry name" value="MLKL-like_MCAfunc"/>
</dbReference>
<dbReference type="InterPro" id="IPR036537">
    <property type="entry name" value="Adaptor_Cbl_N_dom_sf"/>
</dbReference>
<dbReference type="Pfam" id="PF07714">
    <property type="entry name" value="PK_Tyr_Ser-Thr"/>
    <property type="match status" value="1"/>
</dbReference>
<dbReference type="PROSITE" id="PS00109">
    <property type="entry name" value="PROTEIN_KINASE_TYR"/>
    <property type="match status" value="1"/>
</dbReference>
<dbReference type="Gene3D" id="1.10.510.10">
    <property type="entry name" value="Transferase(Phosphotransferase) domain 1"/>
    <property type="match status" value="1"/>
</dbReference>
<feature type="non-terminal residue" evidence="2">
    <location>
        <position position="1"/>
    </location>
</feature>
<dbReference type="InterPro" id="IPR051681">
    <property type="entry name" value="Ser/Thr_Kinases-Pseudokinases"/>
</dbReference>
<dbReference type="Proteomes" id="UP001153678">
    <property type="component" value="Unassembled WGS sequence"/>
</dbReference>
<evidence type="ECO:0000313" key="2">
    <source>
        <dbReference type="EMBL" id="CAI2169792.1"/>
    </source>
</evidence>
<dbReference type="OrthoDB" id="10261027at2759"/>
<feature type="domain" description="Protein kinase" evidence="1">
    <location>
        <begin position="218"/>
        <end position="535"/>
    </location>
</feature>
<dbReference type="InterPro" id="IPR001245">
    <property type="entry name" value="Ser-Thr/Tyr_kinase_cat_dom"/>
</dbReference>
<dbReference type="InterPro" id="IPR008266">
    <property type="entry name" value="Tyr_kinase_AS"/>
</dbReference>
<accession>A0A9W4SHM5</accession>
<keyword evidence="3" id="KW-1185">Reference proteome</keyword>
<dbReference type="CDD" id="cd21037">
    <property type="entry name" value="MLKL_NTD"/>
    <property type="match status" value="1"/>
</dbReference>
<feature type="non-terminal residue" evidence="2">
    <location>
        <position position="606"/>
    </location>
</feature>
<dbReference type="InterPro" id="IPR011009">
    <property type="entry name" value="Kinase-like_dom_sf"/>
</dbReference>
<sequence>MKFTIHKLDIVDSKQEPDQLNTFIDGNVTNVKKFAPELIITDDNNGGLIVSNSKKTSIHDGIEATSDIVPFLSFLPLIKVVSEMFNEIIEIYQAAEHNKKTCGILLDRVQIADTAVRYFKNRRDENGEFLSVGNLYNLQKLVHVIGKIRKFVGDITQLTGLFKYIQAKSIERDVKKLSNEFDSTIQKIQFFQAFDFNIYAIKTAKENEIIKNDIKELLQYLEDIGSGITDVNQNVSETVIQINALNTAVNQMAQVYSTVQSDVFQCELLEYYDFEEEGEPIENQNVRKFKRRKNGLNDYVALKLVADKDSSDENKASLKRQVTILKKLKECCFIIQLHGLTSFDDRFYLVTEWAEYGNLREYYQKYGPLEVNLKLKFALDIARGLNFLSAVEIIHCDIRAENILISDHETAKIANFKLSRAVSDSTRNQNAALEAIRYCAPEKLSGGKYKYDTKCEVYSFGILLWEIAEEKIPYEKLGENILDIHMQVYFHKYREKLSFGSPLPNEYRELAVKAVHQYHNFRPRFSKIFTILQDLKKNDCGPPPVPKRPDTSDSLKLSDDEVKGIMNIPNFADFDYMTVDEATKQHKLRDGNRESAYKCFEAYAEL</sequence>
<dbReference type="GO" id="GO:0007166">
    <property type="term" value="P:cell surface receptor signaling pathway"/>
    <property type="evidence" value="ECO:0007669"/>
    <property type="project" value="InterPro"/>
</dbReference>
<evidence type="ECO:0000313" key="3">
    <source>
        <dbReference type="Proteomes" id="UP001153678"/>
    </source>
</evidence>
<dbReference type="PANTHER" id="PTHR44329">
    <property type="entry name" value="SERINE/THREONINE-PROTEIN KINASE TNNI3K-RELATED"/>
    <property type="match status" value="1"/>
</dbReference>